<dbReference type="OrthoDB" id="3886346at2759"/>
<keyword evidence="3" id="KW-1185">Reference proteome</keyword>
<feature type="region of interest" description="Disordered" evidence="1">
    <location>
        <begin position="33"/>
        <end position="90"/>
    </location>
</feature>
<reference evidence="2 3" key="1">
    <citation type="journal article" date="2015" name="BMC Genomics">
        <title>Gene expression during zombie ant biting behavior reflects the complexity underlying fungal parasitic behavioral manipulation.</title>
        <authorList>
            <person name="de Bekker C."/>
            <person name="Ohm R.A."/>
            <person name="Loreto R.G."/>
            <person name="Sebastian A."/>
            <person name="Albert I."/>
            <person name="Merrow M."/>
            <person name="Brachmann A."/>
            <person name="Hughes D.P."/>
        </authorList>
    </citation>
    <scope>NUCLEOTIDE SEQUENCE [LARGE SCALE GENOMIC DNA]</scope>
    <source>
        <strain evidence="2 3">SC16a</strain>
    </source>
</reference>
<gene>
    <name evidence="2" type="ORF">XA68_11201</name>
</gene>
<feature type="region of interest" description="Disordered" evidence="1">
    <location>
        <begin position="187"/>
        <end position="206"/>
    </location>
</feature>
<dbReference type="Proteomes" id="UP000037136">
    <property type="component" value="Unassembled WGS sequence"/>
</dbReference>
<proteinExistence type="predicted"/>
<comment type="caution">
    <text evidence="2">The sequence shown here is derived from an EMBL/GenBank/DDBJ whole genome shotgun (WGS) entry which is preliminary data.</text>
</comment>
<evidence type="ECO:0000313" key="3">
    <source>
        <dbReference type="Proteomes" id="UP000037136"/>
    </source>
</evidence>
<feature type="compositionally biased region" description="Basic and acidic residues" evidence="1">
    <location>
        <begin position="187"/>
        <end position="200"/>
    </location>
</feature>
<sequence length="377" mass="41445">MDALIFLATNIPSWLKQLDDLSDQIDRRQAELAAFNAQPPPGSRAASLRNKGSSESLKPKDDGPLHIDAEPAPYAQQTQDDTTRSAGPEHESANLLALQKKALEAVAAAHPRSRPQTRNKRMPTSAASAEGAPSTYPMRSMIIVYYDSYVQGFFDSLVRFISSSRNLLRKARMAAKVAHIKRMAEREMRDGEQVDGEDKTAPGSLPSLRYMATTTRRLDARSAVRGSELGAAGGDNQPPDVFESLDKGLELVQSTCEHGAHQFLRDANCEDEIRKIQARMREVVAAAEKEIERIRRQDPDGAKECGDGGRARARKREAGSEKEAHVVSETLEPPVGSVIEAVNSLEVDDSEDPDEGISVILPKLQYRSTRDMRSRAS</sequence>
<feature type="region of interest" description="Disordered" evidence="1">
    <location>
        <begin position="295"/>
        <end position="331"/>
    </location>
</feature>
<accession>A0A2A9PGY3</accession>
<name>A0A2A9PGY3_OPHUN</name>
<feature type="compositionally biased region" description="Basic and acidic residues" evidence="1">
    <location>
        <begin position="295"/>
        <end position="326"/>
    </location>
</feature>
<dbReference type="EMBL" id="LAZP02000139">
    <property type="protein sequence ID" value="PFH60281.1"/>
    <property type="molecule type" value="Genomic_DNA"/>
</dbReference>
<protein>
    <submittedName>
        <fullName evidence="2">Uncharacterized protein</fullName>
    </submittedName>
</protein>
<dbReference type="AlphaFoldDB" id="A0A2A9PGY3"/>
<feature type="region of interest" description="Disordered" evidence="1">
    <location>
        <begin position="105"/>
        <end position="133"/>
    </location>
</feature>
<reference evidence="2 3" key="2">
    <citation type="journal article" date="2017" name="Sci. Rep.">
        <title>Ant-infecting Ophiocordyceps genomes reveal a high diversity of potential behavioral manipulation genes and a possible major role for enterotoxins.</title>
        <authorList>
            <person name="de Bekker C."/>
            <person name="Ohm R.A."/>
            <person name="Evans H.C."/>
            <person name="Brachmann A."/>
            <person name="Hughes D.P."/>
        </authorList>
    </citation>
    <scope>NUCLEOTIDE SEQUENCE [LARGE SCALE GENOMIC DNA]</scope>
    <source>
        <strain evidence="2 3">SC16a</strain>
    </source>
</reference>
<feature type="compositionally biased region" description="Basic and acidic residues" evidence="1">
    <location>
        <begin position="57"/>
        <end position="69"/>
    </location>
</feature>
<feature type="compositionally biased region" description="Basic residues" evidence="1">
    <location>
        <begin position="111"/>
        <end position="121"/>
    </location>
</feature>
<feature type="compositionally biased region" description="Basic and acidic residues" evidence="1">
    <location>
        <begin position="81"/>
        <end position="90"/>
    </location>
</feature>
<evidence type="ECO:0000256" key="1">
    <source>
        <dbReference type="SAM" id="MobiDB-lite"/>
    </source>
</evidence>
<organism evidence="2 3">
    <name type="scientific">Ophiocordyceps unilateralis</name>
    <name type="common">Zombie-ant fungus</name>
    <name type="synonym">Torrubia unilateralis</name>
    <dbReference type="NCBI Taxonomy" id="268505"/>
    <lineage>
        <taxon>Eukaryota</taxon>
        <taxon>Fungi</taxon>
        <taxon>Dikarya</taxon>
        <taxon>Ascomycota</taxon>
        <taxon>Pezizomycotina</taxon>
        <taxon>Sordariomycetes</taxon>
        <taxon>Hypocreomycetidae</taxon>
        <taxon>Hypocreales</taxon>
        <taxon>Ophiocordycipitaceae</taxon>
        <taxon>Ophiocordyceps</taxon>
    </lineage>
</organism>
<evidence type="ECO:0000313" key="2">
    <source>
        <dbReference type="EMBL" id="PFH60281.1"/>
    </source>
</evidence>